<dbReference type="EMBL" id="JACHVT010000001">
    <property type="protein sequence ID" value="MBB2985236.1"/>
    <property type="molecule type" value="Genomic_DNA"/>
</dbReference>
<accession>A0A839PTB4</accession>
<dbReference type="InterPro" id="IPR042204">
    <property type="entry name" value="2Fe-2S-bd_N"/>
</dbReference>
<protein>
    <recommendedName>
        <fullName evidence="4">2Fe-2S iron-sulfur cluster protein</fullName>
    </recommendedName>
</protein>
<dbReference type="GO" id="GO:0051536">
    <property type="term" value="F:iron-sulfur cluster binding"/>
    <property type="evidence" value="ECO:0007669"/>
    <property type="project" value="InterPro"/>
</dbReference>
<reference evidence="2 3" key="1">
    <citation type="submission" date="2020-08" db="EMBL/GenBank/DDBJ databases">
        <title>Genomic Encyclopedia of Type Strains, Phase IV (KMG-V): Genome sequencing to study the core and pangenomes of soil and plant-associated prokaryotes.</title>
        <authorList>
            <person name="Whitman W."/>
        </authorList>
    </citation>
    <scope>NUCLEOTIDE SEQUENCE [LARGE SCALE GENOMIC DNA]</scope>
    <source>
        <strain evidence="2 3">B3ACCR2</strain>
    </source>
</reference>
<evidence type="ECO:0000256" key="1">
    <source>
        <dbReference type="ARBA" id="ARBA00023002"/>
    </source>
</evidence>
<proteinExistence type="predicted"/>
<dbReference type="Pfam" id="PF13510">
    <property type="entry name" value="Fer2_4"/>
    <property type="match status" value="1"/>
</dbReference>
<gene>
    <name evidence="2" type="ORF">FHW14_000376</name>
</gene>
<dbReference type="AlphaFoldDB" id="A0A839PTB4"/>
<evidence type="ECO:0000313" key="2">
    <source>
        <dbReference type="EMBL" id="MBB2985236.1"/>
    </source>
</evidence>
<sequence length="87" mass="9193">MTITVDGAPVTGARGQSIAGVLMADGRRDWRTTSVAARPRGLFCGIGVCFDCIVTVNDLADVRACLRRAQDGDVVTRQHHLLPGADA</sequence>
<comment type="caution">
    <text evidence="2">The sequence shown here is derived from an EMBL/GenBank/DDBJ whole genome shotgun (WGS) entry which is preliminary data.</text>
</comment>
<dbReference type="InterPro" id="IPR036010">
    <property type="entry name" value="2Fe-2S_ferredoxin-like_sf"/>
</dbReference>
<evidence type="ECO:0000313" key="3">
    <source>
        <dbReference type="Proteomes" id="UP000590811"/>
    </source>
</evidence>
<dbReference type="GO" id="GO:0016491">
    <property type="term" value="F:oxidoreductase activity"/>
    <property type="evidence" value="ECO:0007669"/>
    <property type="project" value="UniProtKB-KW"/>
</dbReference>
<organism evidence="2 3">
    <name type="scientific">Terracoccus luteus</name>
    <dbReference type="NCBI Taxonomy" id="53356"/>
    <lineage>
        <taxon>Bacteria</taxon>
        <taxon>Bacillati</taxon>
        <taxon>Actinomycetota</taxon>
        <taxon>Actinomycetes</taxon>
        <taxon>Micrococcales</taxon>
        <taxon>Intrasporangiaceae</taxon>
        <taxon>Terracoccus</taxon>
    </lineage>
</organism>
<keyword evidence="1" id="KW-0560">Oxidoreductase</keyword>
<dbReference type="SUPFAM" id="SSF54292">
    <property type="entry name" value="2Fe-2S ferredoxin-like"/>
    <property type="match status" value="1"/>
</dbReference>
<dbReference type="Gene3D" id="3.10.20.440">
    <property type="entry name" value="2Fe-2S iron-sulphur cluster binding domain, sarcosine oxidase, alpha subunit, N-terminal domain"/>
    <property type="match status" value="1"/>
</dbReference>
<name>A0A839PTB4_9MICO</name>
<evidence type="ECO:0008006" key="4">
    <source>
        <dbReference type="Google" id="ProtNLM"/>
    </source>
</evidence>
<dbReference type="RefSeq" id="WP_245963469.1">
    <property type="nucleotide sequence ID" value="NZ_JACHVT010000001.1"/>
</dbReference>
<dbReference type="Proteomes" id="UP000590811">
    <property type="component" value="Unassembled WGS sequence"/>
</dbReference>